<evidence type="ECO:0000313" key="2">
    <source>
        <dbReference type="EMBL" id="KFB45793.1"/>
    </source>
</evidence>
<gene>
    <name evidence="2" type="ORF">ZHAS_00013770</name>
</gene>
<dbReference type="EMBL" id="KE525307">
    <property type="protein sequence ID" value="KFB45793.1"/>
    <property type="molecule type" value="Genomic_DNA"/>
</dbReference>
<dbReference type="EnsemblMetazoa" id="ASIC013770-RA">
    <property type="protein sequence ID" value="ASIC013770-PA"/>
    <property type="gene ID" value="ASIC013770"/>
</dbReference>
<keyword evidence="2" id="KW-0396">Initiation factor</keyword>
<evidence type="ECO:0000313" key="4">
    <source>
        <dbReference type="Proteomes" id="UP000030765"/>
    </source>
</evidence>
<dbReference type="GO" id="GO:0003743">
    <property type="term" value="F:translation initiation factor activity"/>
    <property type="evidence" value="ECO:0007669"/>
    <property type="project" value="UniProtKB-KW"/>
</dbReference>
<dbReference type="Proteomes" id="UP000030765">
    <property type="component" value="Unassembled WGS sequence"/>
</dbReference>
<dbReference type="EMBL" id="ATLV01020790">
    <property type="status" value="NOT_ANNOTATED_CDS"/>
    <property type="molecule type" value="Genomic_DNA"/>
</dbReference>
<organism evidence="2">
    <name type="scientific">Anopheles sinensis</name>
    <name type="common">Mosquito</name>
    <dbReference type="NCBI Taxonomy" id="74873"/>
    <lineage>
        <taxon>Eukaryota</taxon>
        <taxon>Metazoa</taxon>
        <taxon>Ecdysozoa</taxon>
        <taxon>Arthropoda</taxon>
        <taxon>Hexapoda</taxon>
        <taxon>Insecta</taxon>
        <taxon>Pterygota</taxon>
        <taxon>Neoptera</taxon>
        <taxon>Endopterygota</taxon>
        <taxon>Diptera</taxon>
        <taxon>Nematocera</taxon>
        <taxon>Culicoidea</taxon>
        <taxon>Culicidae</taxon>
        <taxon>Anophelinae</taxon>
        <taxon>Anopheles</taxon>
    </lineage>
</organism>
<accession>A0A084W6E9</accession>
<feature type="compositionally biased region" description="Basic residues" evidence="1">
    <location>
        <begin position="25"/>
        <end position="36"/>
    </location>
</feature>
<keyword evidence="4" id="KW-1185">Reference proteome</keyword>
<evidence type="ECO:0000256" key="1">
    <source>
        <dbReference type="SAM" id="MobiDB-lite"/>
    </source>
</evidence>
<feature type="region of interest" description="Disordered" evidence="1">
    <location>
        <begin position="1"/>
        <end position="91"/>
    </location>
</feature>
<sequence length="126" mass="13745">MPRRFTPDVLGRRFTTTGPLNARLNFKRPNQRKKGATSRNPGRNWSTGTRKDEDRPVSNVGPWPFVNFSTSLLPPASPETASETGGPKDHRLAGVHHIVDILRCGGNAIAATKCHLQGAPAAHEPF</sequence>
<name>A0A084W6E9_ANOSI</name>
<reference evidence="3" key="2">
    <citation type="submission" date="2020-05" db="UniProtKB">
        <authorList>
            <consortium name="EnsemblMetazoa"/>
        </authorList>
    </citation>
    <scope>IDENTIFICATION</scope>
</reference>
<keyword evidence="2" id="KW-0648">Protein biosynthesis</keyword>
<evidence type="ECO:0000313" key="3">
    <source>
        <dbReference type="EnsemblMetazoa" id="ASIC013770-PA"/>
    </source>
</evidence>
<dbReference type="VEuPathDB" id="VectorBase:ASIC013770"/>
<protein>
    <submittedName>
        <fullName evidence="2 3">Eukaryotic translation initiation factor 3 subunit 10</fullName>
    </submittedName>
</protein>
<dbReference type="AlphaFoldDB" id="A0A084W6E9"/>
<proteinExistence type="predicted"/>
<reference evidence="2 4" key="1">
    <citation type="journal article" date="2014" name="BMC Genomics">
        <title>Genome sequence of Anopheles sinensis provides insight into genetics basis of mosquito competence for malaria parasites.</title>
        <authorList>
            <person name="Zhou D."/>
            <person name="Zhang D."/>
            <person name="Ding G."/>
            <person name="Shi L."/>
            <person name="Hou Q."/>
            <person name="Ye Y."/>
            <person name="Xu Y."/>
            <person name="Zhou H."/>
            <person name="Xiong C."/>
            <person name="Li S."/>
            <person name="Yu J."/>
            <person name="Hong S."/>
            <person name="Yu X."/>
            <person name="Zou P."/>
            <person name="Chen C."/>
            <person name="Chang X."/>
            <person name="Wang W."/>
            <person name="Lv Y."/>
            <person name="Sun Y."/>
            <person name="Ma L."/>
            <person name="Shen B."/>
            <person name="Zhu C."/>
        </authorList>
    </citation>
    <scope>NUCLEOTIDE SEQUENCE [LARGE SCALE GENOMIC DNA]</scope>
</reference>
<feature type="compositionally biased region" description="Polar residues" evidence="1">
    <location>
        <begin position="37"/>
        <end position="48"/>
    </location>
</feature>